<evidence type="ECO:0000256" key="7">
    <source>
        <dbReference type="HAMAP-Rule" id="MF_00910"/>
    </source>
</evidence>
<evidence type="ECO:0000256" key="8">
    <source>
        <dbReference type="NCBIfam" id="TIGR02209"/>
    </source>
</evidence>
<evidence type="ECO:0000256" key="1">
    <source>
        <dbReference type="ARBA" id="ARBA00022475"/>
    </source>
</evidence>
<comment type="similarity">
    <text evidence="7">Belongs to the FtsL family.</text>
</comment>
<dbReference type="Pfam" id="PF04977">
    <property type="entry name" value="DivIC"/>
    <property type="match status" value="1"/>
</dbReference>
<dbReference type="AlphaFoldDB" id="A0ABD5IQ38"/>
<reference evidence="11 13" key="2">
    <citation type="submission" date="2023-03" db="EMBL/GenBank/DDBJ databases">
        <title>Bacillus Genome Sequencing.</title>
        <authorList>
            <person name="Dunlap C."/>
        </authorList>
    </citation>
    <scope>NUCLEOTIDE SEQUENCE [LARGE SCALE GENOMIC DNA]</scope>
    <source>
        <strain evidence="11 13">NRS-38</strain>
    </source>
</reference>
<evidence type="ECO:0000313" key="10">
    <source>
        <dbReference type="EMBL" id="MDE8563017.1"/>
    </source>
</evidence>
<dbReference type="InterPro" id="IPR011922">
    <property type="entry name" value="Cell_div_FtsL"/>
</dbReference>
<dbReference type="NCBIfam" id="TIGR02209">
    <property type="entry name" value="ftsL_broad"/>
    <property type="match status" value="1"/>
</dbReference>
<evidence type="ECO:0000256" key="6">
    <source>
        <dbReference type="ARBA" id="ARBA00023306"/>
    </source>
</evidence>
<evidence type="ECO:0000256" key="4">
    <source>
        <dbReference type="ARBA" id="ARBA00022989"/>
    </source>
</evidence>
<dbReference type="RefSeq" id="WP_066147127.1">
    <property type="nucleotide sequence ID" value="NZ_JACIDF010000001.1"/>
</dbReference>
<dbReference type="GO" id="GO:0043093">
    <property type="term" value="P:FtsZ-dependent cytokinesis"/>
    <property type="evidence" value="ECO:0007669"/>
    <property type="project" value="UniProtKB-UniRule"/>
</dbReference>
<protein>
    <recommendedName>
        <fullName evidence="7 8">Cell division protein FtsL</fullName>
    </recommendedName>
</protein>
<reference evidence="10 12" key="1">
    <citation type="submission" date="2023-01" db="EMBL/GenBank/DDBJ databases">
        <title>Genome-based reclassification of Anoxybacillus geothermalis as a later heterotypic synonym of Anoxybacillus rupiensis.</title>
        <authorList>
            <person name="Inan Bektas K."/>
            <person name="Canakci S."/>
            <person name="Belduz A.A."/>
            <person name="Guler H.H."/>
        </authorList>
    </citation>
    <scope>NUCLEOTIDE SEQUENCE [LARGE SCALE GENOMIC DNA]</scope>
    <source>
        <strain evidence="10 12">DSM 17127</strain>
    </source>
</reference>
<comment type="caution">
    <text evidence="11">The sequence shown here is derived from an EMBL/GenBank/DDBJ whole genome shotgun (WGS) entry which is preliminary data.</text>
</comment>
<dbReference type="Proteomes" id="UP001339962">
    <property type="component" value="Unassembled WGS sequence"/>
</dbReference>
<keyword evidence="3 7" id="KW-0812">Transmembrane</keyword>
<dbReference type="GO" id="GO:0005886">
    <property type="term" value="C:plasma membrane"/>
    <property type="evidence" value="ECO:0007669"/>
    <property type="project" value="UniProtKB-SubCell"/>
</dbReference>
<evidence type="ECO:0000256" key="5">
    <source>
        <dbReference type="ARBA" id="ARBA00023136"/>
    </source>
</evidence>
<name>A0ABD5IQ38_9BACL</name>
<evidence type="ECO:0000256" key="2">
    <source>
        <dbReference type="ARBA" id="ARBA00022618"/>
    </source>
</evidence>
<comment type="subcellular location">
    <subcellularLocation>
        <location evidence="7">Cell membrane</location>
        <topology evidence="7">Single-pass type II membrane protein</topology>
    </subcellularLocation>
    <text evidence="7">Localizes to the division septum where it forms a ring structure.</text>
</comment>
<keyword evidence="1 7" id="KW-1003">Cell membrane</keyword>
<evidence type="ECO:0000313" key="13">
    <source>
        <dbReference type="Proteomes" id="UP001339962"/>
    </source>
</evidence>
<dbReference type="GO" id="GO:0032153">
    <property type="term" value="C:cell division site"/>
    <property type="evidence" value="ECO:0007669"/>
    <property type="project" value="UniProtKB-UniRule"/>
</dbReference>
<dbReference type="EMBL" id="JAQOTG010000002">
    <property type="protein sequence ID" value="MDE8563017.1"/>
    <property type="molecule type" value="Genomic_DNA"/>
</dbReference>
<comment type="function">
    <text evidence="7">Essential cell division protein.</text>
</comment>
<keyword evidence="2 7" id="KW-0132">Cell division</keyword>
<gene>
    <name evidence="7 11" type="primary">ftsL</name>
    <name evidence="11" type="ORF">P9850_00730</name>
    <name evidence="10" type="ORF">PNH38_03855</name>
</gene>
<dbReference type="EMBL" id="JARTLI010000002">
    <property type="protein sequence ID" value="MED5050392.1"/>
    <property type="molecule type" value="Genomic_DNA"/>
</dbReference>
<dbReference type="Proteomes" id="UP001213979">
    <property type="component" value="Unassembled WGS sequence"/>
</dbReference>
<dbReference type="InterPro" id="IPR007060">
    <property type="entry name" value="FtsL/DivIC"/>
</dbReference>
<feature type="transmembrane region" description="Helical" evidence="7">
    <location>
        <begin position="34"/>
        <end position="52"/>
    </location>
</feature>
<evidence type="ECO:0000256" key="3">
    <source>
        <dbReference type="ARBA" id="ARBA00022692"/>
    </source>
</evidence>
<organism evidence="11 13">
    <name type="scientific">Anoxybacteroides rupiense</name>
    <dbReference type="NCBI Taxonomy" id="311460"/>
    <lineage>
        <taxon>Bacteria</taxon>
        <taxon>Bacillati</taxon>
        <taxon>Bacillota</taxon>
        <taxon>Bacilli</taxon>
        <taxon>Bacillales</taxon>
        <taxon>Anoxybacillaceae</taxon>
        <taxon>Anoxybacteroides</taxon>
    </lineage>
</organism>
<proteinExistence type="inferred from homology"/>
<accession>A0ABD5IQ38</accession>
<feature type="region of interest" description="Disordered" evidence="9">
    <location>
        <begin position="1"/>
        <end position="23"/>
    </location>
</feature>
<keyword evidence="6 7" id="KW-0131">Cell cycle</keyword>
<evidence type="ECO:0000313" key="11">
    <source>
        <dbReference type="EMBL" id="MED5050392.1"/>
    </source>
</evidence>
<keyword evidence="12" id="KW-1185">Reference proteome</keyword>
<dbReference type="HAMAP" id="MF_00910">
    <property type="entry name" value="FtsL"/>
    <property type="match status" value="1"/>
</dbReference>
<evidence type="ECO:0000313" key="12">
    <source>
        <dbReference type="Proteomes" id="UP001213979"/>
    </source>
</evidence>
<evidence type="ECO:0000256" key="9">
    <source>
        <dbReference type="SAM" id="MobiDB-lite"/>
    </source>
</evidence>
<keyword evidence="5 7" id="KW-0472">Membrane</keyword>
<keyword evidence="4 7" id="KW-1133">Transmembrane helix</keyword>
<sequence>MSNTAVKVQEKQQQHSSVRPQAKPKRKLKLRLTLGEKIVLFSFLLFAFYSSVKIISNQVTIYQVNKHIQQLEGTMDEQKKRNNDLYVEVQQLSTYERILEKAKELGLTLNENNVKVVQE</sequence>